<keyword evidence="3" id="KW-0378">Hydrolase</keyword>
<evidence type="ECO:0000313" key="5">
    <source>
        <dbReference type="EMBL" id="MBT0723365.1"/>
    </source>
</evidence>
<dbReference type="SUPFAM" id="SSF53649">
    <property type="entry name" value="Alkaline phosphatase-like"/>
    <property type="match status" value="1"/>
</dbReference>
<evidence type="ECO:0000256" key="3">
    <source>
        <dbReference type="ARBA" id="ARBA00022801"/>
    </source>
</evidence>
<proteinExistence type="inferred from homology"/>
<protein>
    <recommendedName>
        <fullName evidence="2">phospholipase C</fullName>
        <ecNumber evidence="2">3.1.4.3</ecNumber>
    </recommendedName>
</protein>
<dbReference type="PANTHER" id="PTHR31956:SF1">
    <property type="entry name" value="NON-SPECIFIC PHOSPHOLIPASE C1"/>
    <property type="match status" value="1"/>
</dbReference>
<dbReference type="NCBIfam" id="TIGR03397">
    <property type="entry name" value="acid_phos_Burk"/>
    <property type="match status" value="1"/>
</dbReference>
<evidence type="ECO:0000256" key="2">
    <source>
        <dbReference type="ARBA" id="ARBA00012018"/>
    </source>
</evidence>
<evidence type="ECO:0000256" key="1">
    <source>
        <dbReference type="ARBA" id="ARBA00009717"/>
    </source>
</evidence>
<evidence type="ECO:0000313" key="6">
    <source>
        <dbReference type="Proteomes" id="UP000790096"/>
    </source>
</evidence>
<keyword evidence="6" id="KW-1185">Reference proteome</keyword>
<dbReference type="InterPro" id="IPR007312">
    <property type="entry name" value="Phosphoesterase"/>
</dbReference>
<dbReference type="EMBL" id="JABBFR010000002">
    <property type="protein sequence ID" value="MBT0723365.1"/>
    <property type="molecule type" value="Genomic_DNA"/>
</dbReference>
<dbReference type="InterPro" id="IPR017850">
    <property type="entry name" value="Alkaline_phosphatase_core_sf"/>
</dbReference>
<feature type="region of interest" description="Disordered" evidence="4">
    <location>
        <begin position="314"/>
        <end position="347"/>
    </location>
</feature>
<feature type="compositionally biased region" description="Low complexity" evidence="4">
    <location>
        <begin position="8"/>
        <end position="18"/>
    </location>
</feature>
<sequence>MKSKNGNASTSHSAHSTAPENPQRRRLLAGASALGVSSTLLPLGGAQAGQTKSAAARPLTDYTAAKQAEILREQVKNIVVIYAENRSFNNLFANFPGSQQPLNQLHEQATTQYDRDGSRLPHLPPIWKGLVPDPQVVNHKRYQISQEATYLTELPNKPFALQGDDQEALPQGVITRDLWHVFYQNQMQINGGKNDRFVAWADSGALTMGYYADSAYNMRLWQLAREYTLCDNFFQGAFGGSFLNHQYLACARAPYYADVKNSPAKGLVAELMSDDPTDTRLKPLADSPTSALTGIPKFGPSQITPDGYAVNTMQPPFWPSASRDPQRPDYADASKANVLPPQQHPHIGDKLVEKGIDWAWYAGGWQFAIDDQKDSMEFPPRPDFQLHHQPFNYFENLGPTHPDARKHYLRDGGLGDSATTNHFLADVQAGKLPPVTFYKPQGNLNMHAGYSDVEAGDRHIAHIIDQLQRSPQWKNSVVIITFDENGGWWDPVAPPKGDRWGPGSRIPALVISPFARRGHVDNTQYDTGSILRFISRVHGLPLLDGLTARDRALTAHGHQKMGDLTAALQF</sequence>
<dbReference type="EC" id="3.1.4.3" evidence="2"/>
<dbReference type="InterPro" id="IPR006311">
    <property type="entry name" value="TAT_signal"/>
</dbReference>
<dbReference type="Pfam" id="PF04185">
    <property type="entry name" value="Phosphoesterase"/>
    <property type="match status" value="1"/>
</dbReference>
<dbReference type="CDD" id="cd16013">
    <property type="entry name" value="AcpA"/>
    <property type="match status" value="1"/>
</dbReference>
<name>A0ABS5STE7_9GAMM</name>
<reference evidence="5 6" key="1">
    <citation type="submission" date="2020-04" db="EMBL/GenBank/DDBJ databases">
        <title>Genome sequencing of Rosenbergiella species.</title>
        <authorList>
            <person name="Alvarez-Perez S."/>
            <person name="Lievens B."/>
        </authorList>
    </citation>
    <scope>NUCLEOTIDE SEQUENCE [LARGE SCALE GENOMIC DNA]</scope>
    <source>
        <strain evidence="5 6">S61</strain>
    </source>
</reference>
<dbReference type="Gene3D" id="3.40.720.10">
    <property type="entry name" value="Alkaline Phosphatase, subunit A"/>
    <property type="match status" value="2"/>
</dbReference>
<evidence type="ECO:0000256" key="4">
    <source>
        <dbReference type="SAM" id="MobiDB-lite"/>
    </source>
</evidence>
<accession>A0ABS5STE7</accession>
<comment type="caution">
    <text evidence="5">The sequence shown here is derived from an EMBL/GenBank/DDBJ whole genome shotgun (WGS) entry which is preliminary data.</text>
</comment>
<dbReference type="PROSITE" id="PS51318">
    <property type="entry name" value="TAT"/>
    <property type="match status" value="1"/>
</dbReference>
<dbReference type="InterPro" id="IPR017768">
    <property type="entry name" value="AcpA"/>
</dbReference>
<comment type="similarity">
    <text evidence="1">Belongs to the bacterial phospholipase C family.</text>
</comment>
<dbReference type="Proteomes" id="UP000790096">
    <property type="component" value="Unassembled WGS sequence"/>
</dbReference>
<feature type="region of interest" description="Disordered" evidence="4">
    <location>
        <begin position="1"/>
        <end position="22"/>
    </location>
</feature>
<gene>
    <name evidence="5" type="primary">acpA</name>
    <name evidence="5" type="ORF">HH682_02665</name>
</gene>
<dbReference type="RefSeq" id="WP_214235971.1">
    <property type="nucleotide sequence ID" value="NZ_JABBFR010000002.1"/>
</dbReference>
<dbReference type="PANTHER" id="PTHR31956">
    <property type="entry name" value="NON-SPECIFIC PHOSPHOLIPASE C4-RELATED"/>
    <property type="match status" value="1"/>
</dbReference>
<organism evidence="5 6">
    <name type="scientific">Rosenbergiella gaditana</name>
    <dbReference type="NCBI Taxonomy" id="2726987"/>
    <lineage>
        <taxon>Bacteria</taxon>
        <taxon>Pseudomonadati</taxon>
        <taxon>Pseudomonadota</taxon>
        <taxon>Gammaproteobacteria</taxon>
        <taxon>Enterobacterales</taxon>
        <taxon>Erwiniaceae</taxon>
        <taxon>Rosenbergiella</taxon>
    </lineage>
</organism>